<dbReference type="Gene3D" id="3.40.630.30">
    <property type="match status" value="1"/>
</dbReference>
<dbReference type="PANTHER" id="PTHR10545">
    <property type="entry name" value="DIAMINE N-ACETYLTRANSFERASE"/>
    <property type="match status" value="1"/>
</dbReference>
<organism evidence="4">
    <name type="scientific">Microbacterium sp. LWS13-1.2</name>
    <dbReference type="NCBI Taxonomy" id="3135264"/>
    <lineage>
        <taxon>Bacteria</taxon>
        <taxon>Bacillati</taxon>
        <taxon>Actinomycetota</taxon>
        <taxon>Actinomycetes</taxon>
        <taxon>Micrococcales</taxon>
        <taxon>Microbacteriaceae</taxon>
        <taxon>Microbacterium</taxon>
    </lineage>
</organism>
<evidence type="ECO:0000256" key="2">
    <source>
        <dbReference type="ARBA" id="ARBA00023315"/>
    </source>
</evidence>
<dbReference type="PANTHER" id="PTHR10545:SF42">
    <property type="entry name" value="ACETYLTRANSFERASE"/>
    <property type="match status" value="1"/>
</dbReference>
<keyword evidence="1" id="KW-0808">Transferase</keyword>
<evidence type="ECO:0000256" key="1">
    <source>
        <dbReference type="ARBA" id="ARBA00022679"/>
    </source>
</evidence>
<dbReference type="Pfam" id="PF00583">
    <property type="entry name" value="Acetyltransf_1"/>
    <property type="match status" value="1"/>
</dbReference>
<keyword evidence="2" id="KW-0012">Acyltransferase</keyword>
<proteinExistence type="predicted"/>
<evidence type="ECO:0000313" key="4">
    <source>
        <dbReference type="EMBL" id="WZO33674.1"/>
    </source>
</evidence>
<accession>A0AAU6S9X1</accession>
<feature type="domain" description="N-acetyltransferase" evidence="3">
    <location>
        <begin position="2"/>
        <end position="149"/>
    </location>
</feature>
<dbReference type="InterPro" id="IPR000182">
    <property type="entry name" value="GNAT_dom"/>
</dbReference>
<reference evidence="4" key="1">
    <citation type="submission" date="2024-04" db="EMBL/GenBank/DDBJ databases">
        <authorList>
            <person name="Roder T."/>
            <person name="Oberhansli S."/>
            <person name="Kreuzer M."/>
        </authorList>
    </citation>
    <scope>NUCLEOTIDE SEQUENCE</scope>
    <source>
        <strain evidence="4">LWS13-1.2</strain>
    </source>
</reference>
<dbReference type="InterPro" id="IPR051016">
    <property type="entry name" value="Diverse_Substrate_AcTransf"/>
</dbReference>
<dbReference type="SUPFAM" id="SSF55729">
    <property type="entry name" value="Acyl-CoA N-acyltransferases (Nat)"/>
    <property type="match status" value="1"/>
</dbReference>
<sequence>MTDIRPLATGDHDAWLPLWRGYLEFYESELSDEQTELTWNRLLDPQFPIHGAIAIDGRGRAVGLVHWLTHAATWSATPYVYLEDLFVAPDTRGTGAGRALIDHVTEWAHTHDAAKVYWLTHETNGTARTLYDRVASHTGFVHYEIGLNR</sequence>
<dbReference type="AlphaFoldDB" id="A0AAU6S9X1"/>
<gene>
    <name evidence="4" type="ORF">MRBLWS13_001304</name>
</gene>
<dbReference type="PROSITE" id="PS51186">
    <property type="entry name" value="GNAT"/>
    <property type="match status" value="1"/>
</dbReference>
<dbReference type="CDD" id="cd04301">
    <property type="entry name" value="NAT_SF"/>
    <property type="match status" value="1"/>
</dbReference>
<name>A0AAU6S9X1_9MICO</name>
<dbReference type="GO" id="GO:0008080">
    <property type="term" value="F:N-acetyltransferase activity"/>
    <property type="evidence" value="ECO:0007669"/>
    <property type="project" value="TreeGrafter"/>
</dbReference>
<protein>
    <submittedName>
        <fullName evidence="4">GNAT family N-acetyltransferase</fullName>
    </submittedName>
</protein>
<dbReference type="RefSeq" id="WP_349428206.1">
    <property type="nucleotide sequence ID" value="NZ_CP151632.1"/>
</dbReference>
<evidence type="ECO:0000259" key="3">
    <source>
        <dbReference type="PROSITE" id="PS51186"/>
    </source>
</evidence>
<dbReference type="InterPro" id="IPR016181">
    <property type="entry name" value="Acyl_CoA_acyltransferase"/>
</dbReference>
<dbReference type="EMBL" id="CP151632">
    <property type="protein sequence ID" value="WZO33674.1"/>
    <property type="molecule type" value="Genomic_DNA"/>
</dbReference>